<proteinExistence type="predicted"/>
<sequence>MRVCWNHFFPRKETKNWRSVFLCIPVSASQCSQLPTKSPVLFCHQTTPKDYLHAVFFRKSQRRWWSLPSFSLWRQRPVLCEGVRGDGRSLLLDTSDEESEPKTLHPFDDVETIPPSQGETGEGDQEGPSLPPEMEVKLDKMLDLIPTLGLSPKVQTVLESVLRGTRQFCTKVFFYISERFQKHGFEDATTRDLGVTLTMWNSLFWIEYFLVLFACFYFAPTKTLLRNLGVYERFVSIPFVARQGEKLVKMSKRLLDKPFMRGAIKHVGIPSTDSSKTALVYAFVETTVFWKFLGWLLVPVNYQLSVELLVLGRRFRHANRELELGGDGVVEARRRCVEDMDRAVFSADPGSSFLDMYHQARERRRAETRREDHFPPPVSR</sequence>
<name>A0A0G4GHK6_9ALVE</name>
<evidence type="ECO:0000256" key="1">
    <source>
        <dbReference type="SAM" id="MobiDB-lite"/>
    </source>
</evidence>
<gene>
    <name evidence="2" type="ORF">Cvel_653</name>
</gene>
<reference evidence="2" key="1">
    <citation type="submission" date="2014-11" db="EMBL/GenBank/DDBJ databases">
        <authorList>
            <person name="Otto D Thomas"/>
            <person name="Naeem Raeece"/>
        </authorList>
    </citation>
    <scope>NUCLEOTIDE SEQUENCE</scope>
</reference>
<feature type="region of interest" description="Disordered" evidence="1">
    <location>
        <begin position="94"/>
        <end position="130"/>
    </location>
</feature>
<dbReference type="EMBL" id="CDMZ01001215">
    <property type="protein sequence ID" value="CEM29173.1"/>
    <property type="molecule type" value="Genomic_DNA"/>
</dbReference>
<organism evidence="2">
    <name type="scientific">Chromera velia CCMP2878</name>
    <dbReference type="NCBI Taxonomy" id="1169474"/>
    <lineage>
        <taxon>Eukaryota</taxon>
        <taxon>Sar</taxon>
        <taxon>Alveolata</taxon>
        <taxon>Colpodellida</taxon>
        <taxon>Chromeraceae</taxon>
        <taxon>Chromera</taxon>
    </lineage>
</organism>
<protein>
    <submittedName>
        <fullName evidence="2">Uncharacterized protein</fullName>
    </submittedName>
</protein>
<dbReference type="AlphaFoldDB" id="A0A0G4GHK6"/>
<evidence type="ECO:0000313" key="2">
    <source>
        <dbReference type="EMBL" id="CEM29173.1"/>
    </source>
</evidence>
<accession>A0A0G4GHK6</accession>
<dbReference type="VEuPathDB" id="CryptoDB:Cvel_653"/>